<reference evidence="3" key="1">
    <citation type="submission" date="2000-12" db="EMBL/GenBank/DDBJ databases">
        <title>Isolation of two glucose-repressible genes from the basidiomycetous yeast Xanthophyllomyces dendrorhous.</title>
        <authorList>
            <person name="Verdoes J.C."/>
            <person name="Broek van den B."/>
            <person name="Ooyen A.J."/>
        </authorList>
    </citation>
    <scope>NUCLEOTIDE SEQUENCE</scope>
    <source>
        <strain evidence="3">CBS 6938</strain>
    </source>
</reference>
<dbReference type="InterPro" id="IPR020100">
    <property type="entry name" value="Glc-repressible_Grg1"/>
</dbReference>
<dbReference type="EMBL" id="JN043364">
    <property type="protein sequence ID" value="AEN14645.1"/>
    <property type="molecule type" value="Genomic_DNA"/>
</dbReference>
<evidence type="ECO:0000313" key="3">
    <source>
        <dbReference type="EMBL" id="CAC24572.1"/>
    </source>
</evidence>
<dbReference type="Pfam" id="PF11034">
    <property type="entry name" value="Grg1"/>
    <property type="match status" value="1"/>
</dbReference>
<evidence type="ECO:0000313" key="4">
    <source>
        <dbReference type="EMBL" id="CED85044.1"/>
    </source>
</evidence>
<accession>Q9C1U5</accession>
<dbReference type="EMBL" id="LN483332">
    <property type="protein sequence ID" value="CED85044.1"/>
    <property type="molecule type" value="Genomic_DNA"/>
</dbReference>
<protein>
    <submittedName>
        <fullName evidence="2">Glucose repressible protein 2</fullName>
    </submittedName>
    <submittedName>
        <fullName evidence="4">Glucose-repressible protein Grg1</fullName>
    </submittedName>
    <submittedName>
        <fullName evidence="3">Grg2 protein</fullName>
    </submittedName>
</protein>
<sequence length="73" mass="7384">MESIKTSVTNAANYVAETVNSATATTSKEANKEVAKDSNAGVGTRINAGIDALGDKADESSSDAKASAHKQAI</sequence>
<proteinExistence type="predicted"/>
<feature type="region of interest" description="Disordered" evidence="1">
    <location>
        <begin position="53"/>
        <end position="73"/>
    </location>
</feature>
<organism evidence="3">
    <name type="scientific">Phaffia rhodozyma</name>
    <name type="common">Yeast</name>
    <name type="synonym">Xanthophyllomyces dendrorhous</name>
    <dbReference type="NCBI Taxonomy" id="264483"/>
    <lineage>
        <taxon>Eukaryota</taxon>
        <taxon>Fungi</taxon>
        <taxon>Dikarya</taxon>
        <taxon>Basidiomycota</taxon>
        <taxon>Agaricomycotina</taxon>
        <taxon>Tremellomycetes</taxon>
        <taxon>Cystofilobasidiales</taxon>
        <taxon>Mrakiaceae</taxon>
        <taxon>Phaffia</taxon>
    </lineage>
</organism>
<evidence type="ECO:0000256" key="1">
    <source>
        <dbReference type="SAM" id="MobiDB-lite"/>
    </source>
</evidence>
<name>Q9C1U5_PHARH</name>
<reference evidence="2" key="2">
    <citation type="journal article" date="2011" name="BMC Microbiol.">
        <title>Glucose and ethanol-dependent transcriptional regulation of the astaxanthin biosynthesis pathway in Xanthophyllomyces dendrorhous.</title>
        <authorList>
            <person name="Marcoleta A."/>
            <person name="Niklitschek M."/>
            <person name="Wozniak A."/>
            <person name="Lozano C."/>
            <person name="Alcaino J."/>
            <person name="Baeza M."/>
            <person name="Cifuentes V."/>
        </authorList>
    </citation>
    <scope>NUCLEOTIDE SEQUENCE</scope>
    <source>
        <strain evidence="2">UCD 67-385</strain>
    </source>
</reference>
<gene>
    <name evidence="3" type="primary">grg2</name>
</gene>
<dbReference type="EMBL" id="AJ291824">
    <property type="protein sequence ID" value="CAC24572.1"/>
    <property type="molecule type" value="Genomic_DNA"/>
</dbReference>
<dbReference type="PANTHER" id="PTHR38789">
    <property type="entry name" value="REPRESSIBLE PROTEIN GRG1, PUTATIVE (AFU_ORTHOLOGUE AFUA_5G14210)-RELATED"/>
    <property type="match status" value="1"/>
</dbReference>
<dbReference type="AlphaFoldDB" id="Q9C1U5"/>
<dbReference type="PANTHER" id="PTHR38789:SF1">
    <property type="entry name" value="GLUCOSE-REPRESSIBLE GENE PROTEIN-RELATED"/>
    <property type="match status" value="1"/>
</dbReference>
<reference evidence="4" key="3">
    <citation type="submission" date="2014-08" db="EMBL/GenBank/DDBJ databases">
        <authorList>
            <person name="Sharma Rahul"/>
            <person name="Thines Marco"/>
        </authorList>
    </citation>
    <scope>NUCLEOTIDE SEQUENCE</scope>
</reference>
<evidence type="ECO:0000313" key="2">
    <source>
        <dbReference type="EMBL" id="AEN14645.1"/>
    </source>
</evidence>